<evidence type="ECO:0000313" key="4">
    <source>
        <dbReference type="EMBL" id="GGL58669.1"/>
    </source>
</evidence>
<organism evidence="4 5">
    <name type="scientific">Microlunatus endophyticus</name>
    <dbReference type="NCBI Taxonomy" id="1716077"/>
    <lineage>
        <taxon>Bacteria</taxon>
        <taxon>Bacillati</taxon>
        <taxon>Actinomycetota</taxon>
        <taxon>Actinomycetes</taxon>
        <taxon>Propionibacteriales</taxon>
        <taxon>Propionibacteriaceae</taxon>
        <taxon>Microlunatus</taxon>
    </lineage>
</organism>
<keyword evidence="5" id="KW-1185">Reference proteome</keyword>
<dbReference type="Proteomes" id="UP000613840">
    <property type="component" value="Unassembled WGS sequence"/>
</dbReference>
<reference evidence="4" key="2">
    <citation type="submission" date="2020-09" db="EMBL/GenBank/DDBJ databases">
        <authorList>
            <person name="Sun Q."/>
            <person name="Zhou Y."/>
        </authorList>
    </citation>
    <scope>NUCLEOTIDE SEQUENCE</scope>
    <source>
        <strain evidence="4">CGMCC 4.7306</strain>
    </source>
</reference>
<gene>
    <name evidence="4" type="ORF">GCM10011575_16350</name>
</gene>
<accession>A0A917S6Q8</accession>
<proteinExistence type="predicted"/>
<comment type="caution">
    <text evidence="4">The sequence shown here is derived from an EMBL/GenBank/DDBJ whole genome shotgun (WGS) entry which is preliminary data.</text>
</comment>
<dbReference type="EMBL" id="BMMZ01000003">
    <property type="protein sequence ID" value="GGL58669.1"/>
    <property type="molecule type" value="Genomic_DNA"/>
</dbReference>
<dbReference type="RefSeq" id="WP_229669844.1">
    <property type="nucleotide sequence ID" value="NZ_BMMZ01000003.1"/>
</dbReference>
<sequence>MANAGWYPDPGGAQGMYRYWDGHAWSAVTTSNPAAPPPSQGLGQGSSPLSGQQSYGAGQQSGTQGGQQPLGYSGQPSAYQAYQQQAGKKRSSGLGWWLGGAAILVVLIIIGVLVIRNLGGSGGLSNPLGGDDPSTNPCPVNTSSSSAAPNHPSDGRVHGGPISYPELGSPWGEPQGDDRVPFGADVQEQEITTEPNYQRDSSWVASVLVAQLIAGDGFYTPKDGVGIVAKCVVGKFYGDNPVQRHDLTSKAMKVDGHDAWYLQSHLTFNIEGLKAKGETMTLLVVSDGATSGLFYSSIPDNAKQYQAPADKALSELTVDK</sequence>
<evidence type="ECO:0000256" key="1">
    <source>
        <dbReference type="SAM" id="MobiDB-lite"/>
    </source>
</evidence>
<dbReference type="AlphaFoldDB" id="A0A917S6Q8"/>
<evidence type="ECO:0000259" key="3">
    <source>
        <dbReference type="Pfam" id="PF10708"/>
    </source>
</evidence>
<keyword evidence="2" id="KW-0472">Membrane</keyword>
<feature type="domain" description="DUF2510" evidence="3">
    <location>
        <begin position="4"/>
        <end position="37"/>
    </location>
</feature>
<feature type="compositionally biased region" description="Low complexity" evidence="1">
    <location>
        <begin position="124"/>
        <end position="133"/>
    </location>
</feature>
<evidence type="ECO:0000256" key="2">
    <source>
        <dbReference type="SAM" id="Phobius"/>
    </source>
</evidence>
<feature type="compositionally biased region" description="Low complexity" evidence="1">
    <location>
        <begin position="45"/>
        <end position="76"/>
    </location>
</feature>
<name>A0A917S6Q8_9ACTN</name>
<feature type="compositionally biased region" description="Polar residues" evidence="1">
    <location>
        <begin position="134"/>
        <end position="148"/>
    </location>
</feature>
<keyword evidence="2" id="KW-1133">Transmembrane helix</keyword>
<dbReference type="InterPro" id="IPR018929">
    <property type="entry name" value="DUF2510"/>
</dbReference>
<protein>
    <recommendedName>
        <fullName evidence="3">DUF2510 domain-containing protein</fullName>
    </recommendedName>
</protein>
<feature type="region of interest" description="Disordered" evidence="1">
    <location>
        <begin position="124"/>
        <end position="177"/>
    </location>
</feature>
<dbReference type="Pfam" id="PF10708">
    <property type="entry name" value="DUF2510"/>
    <property type="match status" value="1"/>
</dbReference>
<feature type="transmembrane region" description="Helical" evidence="2">
    <location>
        <begin position="94"/>
        <end position="115"/>
    </location>
</feature>
<evidence type="ECO:0000313" key="5">
    <source>
        <dbReference type="Proteomes" id="UP000613840"/>
    </source>
</evidence>
<reference evidence="4" key="1">
    <citation type="journal article" date="2014" name="Int. J. Syst. Evol. Microbiol.">
        <title>Complete genome sequence of Corynebacterium casei LMG S-19264T (=DSM 44701T), isolated from a smear-ripened cheese.</title>
        <authorList>
            <consortium name="US DOE Joint Genome Institute (JGI-PGF)"/>
            <person name="Walter F."/>
            <person name="Albersmeier A."/>
            <person name="Kalinowski J."/>
            <person name="Ruckert C."/>
        </authorList>
    </citation>
    <scope>NUCLEOTIDE SEQUENCE</scope>
    <source>
        <strain evidence="4">CGMCC 4.7306</strain>
    </source>
</reference>
<feature type="region of interest" description="Disordered" evidence="1">
    <location>
        <begin position="30"/>
        <end position="76"/>
    </location>
</feature>
<keyword evidence="2" id="KW-0812">Transmembrane</keyword>